<dbReference type="GO" id="GO:0005682">
    <property type="term" value="C:U5 snRNP"/>
    <property type="evidence" value="ECO:0007669"/>
    <property type="project" value="InterPro"/>
</dbReference>
<dbReference type="PANTHER" id="PTHR13138">
    <property type="entry name" value="PROTEIN LIN1"/>
    <property type="match status" value="1"/>
</dbReference>
<dbReference type="AlphaFoldDB" id="A0A1Y1JBZ2"/>
<feature type="compositionally biased region" description="Acidic residues" evidence="2">
    <location>
        <begin position="806"/>
        <end position="821"/>
    </location>
</feature>
<protein>
    <submittedName>
        <fullName evidence="3">Uncharacterized protein</fullName>
    </submittedName>
</protein>
<sequence>MLNEENIQIELVKLENKITKNETNFEKKKRKKKTVQFSDKNETIYYEKDENENSYFNFSINNFNYFECFYNDMYNNEFGDKGFKNDHSFVNEGDDKEFNYNCIDIFKINDSTDAIPKKDAKHKSMLKDSVSMGIGNVVRRTYVPMNNAEEEEQLQVDEGVDYSLGQTYRESKNGACSYRNKKCEHSTGQGQRFSHSFNEDSSFEVNDVHAAILNAEEKTINYSEDYFGYNIEPFNMKNELKEGYIDKNGNYVYNDMGHDDTEEAWLKSVDEEDPFTTFANKKIKAKIHNETVSKILHKNNDNENNNAFSINIYDALYCLSCLLSDKETPIKAMIRYKKDLKLCKTYLNECKLKLDTFNAFYMPRMIKPSPNCVNMHTCCKHAHSHNCQNDRKKNENNSVCTACNNKGNHLEVNLKRPECSPKKQKKANPSICEIGRNKKTINEETINEEAKNEEVKNEEVKNEEAKNEEVKNEAEKNEEVKNEEVKNEEVKNEEVKNEAEKNEEVKNEAEKNEEVKNEEVKNEAEKNELTKCQLLKDEELQCAEKNMKVEKQTDKSEILLNEKITTHEQGKSPLEGKSMVEKDVDAHEGENNNEGGDRGGSAESTENGFIEYERPYELHQLEEIYQKIILDYKTMERRFNNIIELTQKLSNEFKNVYFLTKNEFESLCKNLEQYKEENVEILWQLKWNNDANNNIYGPYNYYDIYNLISVGTVSAENPIMLRRINKENKVLENIWQMYDAVNYLIFVTNESVKKKRKLCENNQEHEEYEGDVVNNFEDDSYDIRKKKRKKKGLIQISKSKENLLDNQDDSDNEEDNFEHYD</sequence>
<dbReference type="InterPro" id="IPR035445">
    <property type="entry name" value="GYF-like_dom_sf"/>
</dbReference>
<dbReference type="Proteomes" id="UP000195521">
    <property type="component" value="Unassembled WGS sequence"/>
</dbReference>
<feature type="region of interest" description="Disordered" evidence="2">
    <location>
        <begin position="801"/>
        <end position="821"/>
    </location>
</feature>
<organism evidence="3 4">
    <name type="scientific">Plasmodium gonderi</name>
    <dbReference type="NCBI Taxonomy" id="77519"/>
    <lineage>
        <taxon>Eukaryota</taxon>
        <taxon>Sar</taxon>
        <taxon>Alveolata</taxon>
        <taxon>Apicomplexa</taxon>
        <taxon>Aconoidasida</taxon>
        <taxon>Haemosporida</taxon>
        <taxon>Plasmodiidae</taxon>
        <taxon>Plasmodium</taxon>
        <taxon>Plasmodium (Plasmodium)</taxon>
    </lineage>
</organism>
<evidence type="ECO:0000256" key="2">
    <source>
        <dbReference type="SAM" id="MobiDB-lite"/>
    </source>
</evidence>
<feature type="compositionally biased region" description="Basic and acidic residues" evidence="2">
    <location>
        <begin position="448"/>
        <end position="526"/>
    </location>
</feature>
<evidence type="ECO:0000256" key="1">
    <source>
        <dbReference type="SAM" id="Coils"/>
    </source>
</evidence>
<proteinExistence type="predicted"/>
<dbReference type="InterPro" id="IPR039905">
    <property type="entry name" value="CD2BP2/Lin1"/>
</dbReference>
<dbReference type="PANTHER" id="PTHR13138:SF3">
    <property type="entry name" value="CD2 ANTIGEN CYTOPLASMIC TAIL-BINDING PROTEIN 2"/>
    <property type="match status" value="1"/>
</dbReference>
<dbReference type="RefSeq" id="XP_028542605.1">
    <property type="nucleotide sequence ID" value="XM_028686804.1"/>
</dbReference>
<evidence type="ECO:0000313" key="4">
    <source>
        <dbReference type="Proteomes" id="UP000195521"/>
    </source>
</evidence>
<feature type="coiled-coil region" evidence="1">
    <location>
        <begin position="2"/>
        <end position="31"/>
    </location>
</feature>
<evidence type="ECO:0000313" key="3">
    <source>
        <dbReference type="EMBL" id="GAW80016.1"/>
    </source>
</evidence>
<reference evidence="4" key="1">
    <citation type="submission" date="2017-04" db="EMBL/GenBank/DDBJ databases">
        <title>Plasmodium gonderi genome.</title>
        <authorList>
            <person name="Arisue N."/>
            <person name="Honma H."/>
            <person name="Kawai S."/>
            <person name="Tougan T."/>
            <person name="Tanabe K."/>
            <person name="Horii T."/>
        </authorList>
    </citation>
    <scope>NUCLEOTIDE SEQUENCE [LARGE SCALE GENOMIC DNA]</scope>
    <source>
        <strain evidence="4">ATCC 30045</strain>
    </source>
</reference>
<feature type="region of interest" description="Disordered" evidence="2">
    <location>
        <begin position="443"/>
        <end position="526"/>
    </location>
</feature>
<name>A0A1Y1JBZ2_PLAGO</name>
<gene>
    <name evidence="3" type="ORF">PGO_061610</name>
</gene>
<keyword evidence="1" id="KW-0175">Coiled coil</keyword>
<dbReference type="OrthoDB" id="331341at2759"/>
<keyword evidence="4" id="KW-1185">Reference proteome</keyword>
<comment type="caution">
    <text evidence="3">The sequence shown here is derived from an EMBL/GenBank/DDBJ whole genome shotgun (WGS) entry which is preliminary data.</text>
</comment>
<dbReference type="OMA" id="MIRYKND"/>
<dbReference type="SUPFAM" id="SSF55277">
    <property type="entry name" value="GYF domain"/>
    <property type="match status" value="1"/>
</dbReference>
<accession>A0A1Y1JBZ2</accession>
<dbReference type="EMBL" id="BDQF01000007">
    <property type="protein sequence ID" value="GAW80016.1"/>
    <property type="molecule type" value="Genomic_DNA"/>
</dbReference>
<dbReference type="GeneID" id="39746728"/>
<dbReference type="Gene3D" id="3.30.1490.40">
    <property type="match status" value="1"/>
</dbReference>